<comment type="subcellular location">
    <subcellularLocation>
        <location evidence="1">Cytoplasm</location>
    </subcellularLocation>
</comment>
<dbReference type="Gene3D" id="1.10.8.280">
    <property type="entry name" value="ABC transporter ATPase domain-like"/>
    <property type="match status" value="1"/>
</dbReference>
<protein>
    <recommendedName>
        <fullName evidence="12">UvrABC system protein A</fullName>
    </recommendedName>
    <alternativeName>
        <fullName evidence="13">Excinuclease ABC subunit A</fullName>
    </alternativeName>
</protein>
<evidence type="ECO:0000256" key="12">
    <source>
        <dbReference type="ARBA" id="ARBA00039316"/>
    </source>
</evidence>
<dbReference type="PANTHER" id="PTHR43152">
    <property type="entry name" value="UVRABC SYSTEM PROTEIN A"/>
    <property type="match status" value="1"/>
</dbReference>
<evidence type="ECO:0000313" key="16">
    <source>
        <dbReference type="Proteomes" id="UP000053512"/>
    </source>
</evidence>
<dbReference type="GO" id="GO:0006281">
    <property type="term" value="P:DNA repair"/>
    <property type="evidence" value="ECO:0007669"/>
    <property type="project" value="UniProtKB-KW"/>
</dbReference>
<dbReference type="GO" id="GO:0004518">
    <property type="term" value="F:nuclease activity"/>
    <property type="evidence" value="ECO:0007669"/>
    <property type="project" value="UniProtKB-KW"/>
</dbReference>
<keyword evidence="5" id="KW-0227">DNA damage</keyword>
<dbReference type="InterPro" id="IPR003593">
    <property type="entry name" value="AAA+_ATPase"/>
</dbReference>
<evidence type="ECO:0000256" key="7">
    <source>
        <dbReference type="ARBA" id="ARBA00022840"/>
    </source>
</evidence>
<evidence type="ECO:0000256" key="10">
    <source>
        <dbReference type="ARBA" id="ARBA00023204"/>
    </source>
</evidence>
<feature type="domain" description="ABC transporter" evidence="14">
    <location>
        <begin position="494"/>
        <end position="789"/>
    </location>
</feature>
<dbReference type="eggNOG" id="COG0178">
    <property type="taxonomic scope" value="Bacteria"/>
</dbReference>
<keyword evidence="10" id="KW-0234">DNA repair</keyword>
<evidence type="ECO:0000256" key="4">
    <source>
        <dbReference type="ARBA" id="ARBA00022741"/>
    </source>
</evidence>
<name>A0A0W8I9U9_KOCRO</name>
<dbReference type="GO" id="GO:0003677">
    <property type="term" value="F:DNA binding"/>
    <property type="evidence" value="ECO:0007669"/>
    <property type="project" value="UniProtKB-KW"/>
</dbReference>
<dbReference type="Gene3D" id="3.40.50.300">
    <property type="entry name" value="P-loop containing nucleotide triphosphate hydrolases"/>
    <property type="match status" value="2"/>
</dbReference>
<evidence type="ECO:0000259" key="14">
    <source>
        <dbReference type="PROSITE" id="PS50893"/>
    </source>
</evidence>
<dbReference type="GO" id="GO:0016887">
    <property type="term" value="F:ATP hydrolysis activity"/>
    <property type="evidence" value="ECO:0007669"/>
    <property type="project" value="InterPro"/>
</dbReference>
<keyword evidence="3" id="KW-0677">Repeat</keyword>
<dbReference type="Pfam" id="PF00005">
    <property type="entry name" value="ABC_tran"/>
    <property type="match status" value="1"/>
</dbReference>
<dbReference type="SMART" id="SM00382">
    <property type="entry name" value="AAA"/>
    <property type="match status" value="2"/>
</dbReference>
<comment type="similarity">
    <text evidence="11">Belongs to the ABC transporter superfamily. UvrA family.</text>
</comment>
<dbReference type="STRING" id="136273.GY22_09515"/>
<evidence type="ECO:0000256" key="8">
    <source>
        <dbReference type="ARBA" id="ARBA00022881"/>
    </source>
</evidence>
<dbReference type="PANTHER" id="PTHR43152:SF2">
    <property type="entry name" value="DRUG RESISTANCE ABC TRANSPORTER"/>
    <property type="match status" value="1"/>
</dbReference>
<evidence type="ECO:0000313" key="15">
    <source>
        <dbReference type="EMBL" id="KUG56700.1"/>
    </source>
</evidence>
<dbReference type="GO" id="GO:0005737">
    <property type="term" value="C:cytoplasm"/>
    <property type="evidence" value="ECO:0007669"/>
    <property type="project" value="UniProtKB-SubCell"/>
</dbReference>
<dbReference type="GO" id="GO:0005524">
    <property type="term" value="F:ATP binding"/>
    <property type="evidence" value="ECO:0007669"/>
    <property type="project" value="UniProtKB-KW"/>
</dbReference>
<reference evidence="16" key="1">
    <citation type="submission" date="2015-12" db="EMBL/GenBank/DDBJ databases">
        <authorList>
            <person name="Nair G.R."/>
            <person name="Kaur G."/>
            <person name="Mayilraj S."/>
        </authorList>
    </citation>
    <scope>NUCLEOTIDE SEQUENCE [LARGE SCALE GENOMIC DNA]</scope>
    <source>
        <strain evidence="16">CD08_4</strain>
    </source>
</reference>
<dbReference type="EMBL" id="LQBK01000022">
    <property type="protein sequence ID" value="KUG56700.1"/>
    <property type="molecule type" value="Genomic_DNA"/>
</dbReference>
<comment type="caution">
    <text evidence="15">The sequence shown here is derived from an EMBL/GenBank/DDBJ whole genome shotgun (WGS) entry which is preliminary data.</text>
</comment>
<evidence type="ECO:0000256" key="2">
    <source>
        <dbReference type="ARBA" id="ARBA00022490"/>
    </source>
</evidence>
<keyword evidence="8" id="KW-0267">Excision nuclease</keyword>
<keyword evidence="2" id="KW-0963">Cytoplasm</keyword>
<evidence type="ECO:0000256" key="5">
    <source>
        <dbReference type="ARBA" id="ARBA00022763"/>
    </source>
</evidence>
<keyword evidence="4" id="KW-0547">Nucleotide-binding</keyword>
<keyword evidence="7" id="KW-0067">ATP-binding</keyword>
<evidence type="ECO:0000256" key="3">
    <source>
        <dbReference type="ARBA" id="ARBA00022737"/>
    </source>
</evidence>
<accession>A0A0W8I9U9</accession>
<keyword evidence="9" id="KW-0238">DNA-binding</keyword>
<dbReference type="PROSITE" id="PS50893">
    <property type="entry name" value="ABC_TRANSPORTER_2"/>
    <property type="match status" value="1"/>
</dbReference>
<dbReference type="Gene3D" id="1.20.1580.10">
    <property type="entry name" value="ABC transporter ATPase like domain"/>
    <property type="match status" value="2"/>
</dbReference>
<evidence type="ECO:0000256" key="13">
    <source>
        <dbReference type="ARBA" id="ARBA00042156"/>
    </source>
</evidence>
<dbReference type="InterPro" id="IPR003439">
    <property type="entry name" value="ABC_transporter-like_ATP-bd"/>
</dbReference>
<keyword evidence="6" id="KW-0228">DNA excision</keyword>
<evidence type="ECO:0000256" key="6">
    <source>
        <dbReference type="ARBA" id="ARBA00022769"/>
    </source>
</evidence>
<organism evidence="15 16">
    <name type="scientific">Kocuria rosea subsp. polaris</name>
    <dbReference type="NCBI Taxonomy" id="136273"/>
    <lineage>
        <taxon>Bacteria</taxon>
        <taxon>Bacillati</taxon>
        <taxon>Actinomycetota</taxon>
        <taxon>Actinomycetes</taxon>
        <taxon>Micrococcales</taxon>
        <taxon>Micrococcaceae</taxon>
        <taxon>Kocuria</taxon>
    </lineage>
</organism>
<dbReference type="InterPro" id="IPR027417">
    <property type="entry name" value="P-loop_NTPase"/>
</dbReference>
<sequence length="800" mass="84451">MSTPPSQDPHSPAPSTALHVADSHGLIRVQGARENNLRDISVELPKRRLTVFTGVSGSGKSSLVFGTIAAESQRLINETYSSFVQGFMPTQARPDVDVLDGLTTAIIVDQERMGANARSTVGTATDADAMLRILFSRLGQPHIGTAKAFSFNVASISGAGAVTMERGGKTVKERRSFSITGGMCPRCEGMGQVNDFDLTQLYDSAKSLNEGALTVPGYSTEGWYGRIFSGCGFFDPDKPIRDFTEDELHDLLHKEPTKIKVDGINLTYEGLIPKIQKSFLTKDVSALQPHIRAFVERAVTFTACPECGGTRLSAAARSSTIRGINIAEACAMQISDLAAWVRELDEPSVAPLLTALGETLDSFVEIGLGYLSLSRSSGTLSGGEAQRTKMIRHLGSSLTDVTYVFDEPTIGLHPHDIERMNNLLLLLRDKGNTVLVVEHKPETIAIADHVVDLGPGAGTGGGTVCYEGTVDGLRTAGTLTGRHLDDRAALKPSVREPSGVLEVRGADTNNLRSVDVDIPLGVLTVLTGVAGSGKSSLIAGSVLGREGVVSIDQAAIRGSRRSNPATYTGLLDPIRKAFAKANGVKPALFSANSEGACPACNGAGVIYTDLAMMAGVATTCEECEGRRFQASVLEHTLGGRNIAEVLAMPVEEAEKFFGAGEARTPAAHAILDRLADVGLGYLSLGQPLTTLSGGERQRLKLATHLGKKGGVYVLDEPTTGLHLADVQQLLGLLDRLVDSGKSVIVIEHHQAVMAHADRIIDLGPGAGHDGGRVVFEGTPAELVAARSTLTGEHLAAYVGA</sequence>
<evidence type="ECO:0000256" key="1">
    <source>
        <dbReference type="ARBA" id="ARBA00004496"/>
    </source>
</evidence>
<evidence type="ECO:0000256" key="9">
    <source>
        <dbReference type="ARBA" id="ARBA00023125"/>
    </source>
</evidence>
<dbReference type="SUPFAM" id="SSF52540">
    <property type="entry name" value="P-loop containing nucleoside triphosphate hydrolases"/>
    <property type="match status" value="2"/>
</dbReference>
<dbReference type="RefSeq" id="WP_058874448.1">
    <property type="nucleotide sequence ID" value="NZ_LQBK01000022.1"/>
</dbReference>
<dbReference type="Proteomes" id="UP000053512">
    <property type="component" value="Unassembled WGS sequence"/>
</dbReference>
<evidence type="ECO:0000256" key="11">
    <source>
        <dbReference type="ARBA" id="ARBA00038000"/>
    </source>
</evidence>
<proteinExistence type="inferred from homology"/>
<gene>
    <name evidence="15" type="ORF">AVL61_06510</name>
</gene>
<dbReference type="OrthoDB" id="9809851at2"/>
<dbReference type="AlphaFoldDB" id="A0A0W8I9U9"/>